<comment type="caution">
    <text evidence="1">The sequence shown here is derived from an EMBL/GenBank/DDBJ whole genome shotgun (WGS) entry which is preliminary data.</text>
</comment>
<dbReference type="EMBL" id="JAAXKZ010000065">
    <property type="protein sequence ID" value="NMH93332.1"/>
    <property type="molecule type" value="Genomic_DNA"/>
</dbReference>
<evidence type="ECO:0000313" key="2">
    <source>
        <dbReference type="Proteomes" id="UP000586918"/>
    </source>
</evidence>
<sequence>MPTVPRVLAFAAAAAVVGALDGGAARLLMRGIALTMYQRPGFGLSATLFRAIRLVERLAARRAGASSAPSVQ</sequence>
<gene>
    <name evidence="1" type="ORF">HF519_17485</name>
</gene>
<proteinExistence type="predicted"/>
<accession>A0A848DKW1</accession>
<dbReference type="AlphaFoldDB" id="A0A848DKW1"/>
<protein>
    <submittedName>
        <fullName evidence="1">Uncharacterized protein</fullName>
    </submittedName>
</protein>
<organism evidence="1 2">
    <name type="scientific">Pseudonocardia bannensis</name>
    <dbReference type="NCBI Taxonomy" id="630973"/>
    <lineage>
        <taxon>Bacteria</taxon>
        <taxon>Bacillati</taxon>
        <taxon>Actinomycetota</taxon>
        <taxon>Actinomycetes</taxon>
        <taxon>Pseudonocardiales</taxon>
        <taxon>Pseudonocardiaceae</taxon>
        <taxon>Pseudonocardia</taxon>
    </lineage>
</organism>
<reference evidence="1 2" key="1">
    <citation type="submission" date="2020-04" db="EMBL/GenBank/DDBJ databases">
        <authorList>
            <person name="Klaysubun C."/>
            <person name="Duangmal K."/>
            <person name="Lipun K."/>
        </authorList>
    </citation>
    <scope>NUCLEOTIDE SEQUENCE [LARGE SCALE GENOMIC DNA]</scope>
    <source>
        <strain evidence="1 2">DSM 45300</strain>
    </source>
</reference>
<dbReference type="RefSeq" id="WP_169414034.1">
    <property type="nucleotide sequence ID" value="NZ_JAAXKZ010000065.1"/>
</dbReference>
<keyword evidence="2" id="KW-1185">Reference proteome</keyword>
<dbReference type="Proteomes" id="UP000586918">
    <property type="component" value="Unassembled WGS sequence"/>
</dbReference>
<evidence type="ECO:0000313" key="1">
    <source>
        <dbReference type="EMBL" id="NMH93332.1"/>
    </source>
</evidence>
<name>A0A848DKW1_9PSEU</name>